<reference evidence="1" key="1">
    <citation type="submission" date="2021-04" db="EMBL/GenBank/DDBJ databases">
        <title>Phylogenetic analysis of Acidobacteriaceae.</title>
        <authorList>
            <person name="Qiu L."/>
            <person name="Zhang Q."/>
        </authorList>
    </citation>
    <scope>NUCLEOTIDE SEQUENCE</scope>
    <source>
        <strain evidence="1">DSM 25168</strain>
    </source>
</reference>
<gene>
    <name evidence="1" type="ORF">MOP44_04290</name>
</gene>
<accession>A0A9J7BWA4</accession>
<evidence type="ECO:0000313" key="2">
    <source>
        <dbReference type="Proteomes" id="UP001059380"/>
    </source>
</evidence>
<protein>
    <submittedName>
        <fullName evidence="1">Uncharacterized protein</fullName>
    </submittedName>
</protein>
<sequence length="128" mass="15122">MDSERSSASSQIPSVRICELCRRHLPAPHTTAETLCDACRTKKGRHRVYMFYMLRDGWFCQFLEQDLKTPLPKKLHFKSQEKLWEIAERGGFNMNLEARQSLDHGIEIGRGGMWLDLSEEQYRRLKHR</sequence>
<organism evidence="1 2">
    <name type="scientific">Occallatibacter riparius</name>
    <dbReference type="NCBI Taxonomy" id="1002689"/>
    <lineage>
        <taxon>Bacteria</taxon>
        <taxon>Pseudomonadati</taxon>
        <taxon>Acidobacteriota</taxon>
        <taxon>Terriglobia</taxon>
        <taxon>Terriglobales</taxon>
        <taxon>Acidobacteriaceae</taxon>
        <taxon>Occallatibacter</taxon>
    </lineage>
</organism>
<keyword evidence="2" id="KW-1185">Reference proteome</keyword>
<dbReference type="AlphaFoldDB" id="A0A9J7BWA4"/>
<dbReference type="KEGG" id="orp:MOP44_04290"/>
<evidence type="ECO:0000313" key="1">
    <source>
        <dbReference type="EMBL" id="UWZ85166.1"/>
    </source>
</evidence>
<name>A0A9J7BWA4_9BACT</name>
<dbReference type="Proteomes" id="UP001059380">
    <property type="component" value="Chromosome"/>
</dbReference>
<dbReference type="RefSeq" id="WP_260794681.1">
    <property type="nucleotide sequence ID" value="NZ_CP093313.1"/>
</dbReference>
<proteinExistence type="predicted"/>
<dbReference type="EMBL" id="CP093313">
    <property type="protein sequence ID" value="UWZ85166.1"/>
    <property type="molecule type" value="Genomic_DNA"/>
</dbReference>